<dbReference type="InterPro" id="IPR005835">
    <property type="entry name" value="NTP_transferase_dom"/>
</dbReference>
<dbReference type="KEGG" id="psin:CAK95_10750"/>
<feature type="compositionally biased region" description="Basic and acidic residues" evidence="1">
    <location>
        <begin position="267"/>
        <end position="282"/>
    </location>
</feature>
<evidence type="ECO:0000256" key="1">
    <source>
        <dbReference type="SAM" id="MobiDB-lite"/>
    </source>
</evidence>
<proteinExistence type="predicted"/>
<sequence>MKVVILAGGYGTRLSEHTSVVPKPLVEIGGRPILWHIMKLYSYHGLNEFVICCGYKGSIIKDYFLNYLPHQGDFTIDLQRNRIETHRNESEPWSVTLVDTGEKTMTGGRLKRVRDYLGNSTFCLTYGDGVSDVNIRELITFHHQQGALATVTAVQQPGRFGALNLSSDRPRATNFREKDSRDGQVINGGFFVVEPEAIDTIDGDETSWEHEPLARLIEQDQLAVYRHRGYWQNMDTLRDKAVLQELWDTGAPPWCVWDKAEAASSKEPSKPAQPEKADQAHF</sequence>
<dbReference type="InterPro" id="IPR029044">
    <property type="entry name" value="Nucleotide-diphossugar_trans"/>
</dbReference>
<dbReference type="PANTHER" id="PTHR47183">
    <property type="entry name" value="GLUCOSE-1-PHOSPHATE CYTIDYLYLTRANSFERASE-RELATED"/>
    <property type="match status" value="1"/>
</dbReference>
<dbReference type="Proteomes" id="UP000194137">
    <property type="component" value="Chromosome"/>
</dbReference>
<keyword evidence="3" id="KW-0548">Nucleotidyltransferase</keyword>
<gene>
    <name evidence="3" type="ORF">CAK95_10750</name>
</gene>
<dbReference type="PANTHER" id="PTHR47183:SF1">
    <property type="entry name" value="GLUCOSE-1-PHOSPHATE CYTIDYLYLTRANSFERASE"/>
    <property type="match status" value="1"/>
</dbReference>
<keyword evidence="4" id="KW-1185">Reference proteome</keyword>
<evidence type="ECO:0000259" key="2">
    <source>
        <dbReference type="Pfam" id="PF00483"/>
    </source>
</evidence>
<evidence type="ECO:0000313" key="4">
    <source>
        <dbReference type="Proteomes" id="UP000194137"/>
    </source>
</evidence>
<dbReference type="SUPFAM" id="SSF53448">
    <property type="entry name" value="Nucleotide-diphospho-sugar transferases"/>
    <property type="match status" value="1"/>
</dbReference>
<dbReference type="AlphaFoldDB" id="A0A1W6ZQ29"/>
<dbReference type="EMBL" id="CP021112">
    <property type="protein sequence ID" value="ARP99508.1"/>
    <property type="molecule type" value="Genomic_DNA"/>
</dbReference>
<dbReference type="CDD" id="cd02524">
    <property type="entry name" value="G1P_cytidylyltransferase"/>
    <property type="match status" value="1"/>
</dbReference>
<dbReference type="Gene3D" id="3.90.550.10">
    <property type="entry name" value="Spore Coat Polysaccharide Biosynthesis Protein SpsA, Chain A"/>
    <property type="match status" value="1"/>
</dbReference>
<dbReference type="OrthoDB" id="9814110at2"/>
<dbReference type="RefSeq" id="WP_086087918.1">
    <property type="nucleotide sequence ID" value="NZ_CP021112.1"/>
</dbReference>
<keyword evidence="3" id="KW-0808">Transferase</keyword>
<reference evidence="3 4" key="1">
    <citation type="submission" date="2017-05" db="EMBL/GenBank/DDBJ databases">
        <title>Full genome sequence of Pseudorhodoplanes sinuspersici.</title>
        <authorList>
            <person name="Dastgheib S.M.M."/>
            <person name="Shavandi M."/>
            <person name="Tirandaz H."/>
        </authorList>
    </citation>
    <scope>NUCLEOTIDE SEQUENCE [LARGE SCALE GENOMIC DNA]</scope>
    <source>
        <strain evidence="3 4">RIPI110</strain>
    </source>
</reference>
<protein>
    <submittedName>
        <fullName evidence="3">Glucose-1-phosphate cytidylyltransferase</fullName>
    </submittedName>
</protein>
<feature type="region of interest" description="Disordered" evidence="1">
    <location>
        <begin position="260"/>
        <end position="282"/>
    </location>
</feature>
<dbReference type="GO" id="GO:0047343">
    <property type="term" value="F:glucose-1-phosphate cytidylyltransferase activity"/>
    <property type="evidence" value="ECO:0007669"/>
    <property type="project" value="InterPro"/>
</dbReference>
<name>A0A1W6ZQ29_9HYPH</name>
<feature type="domain" description="Nucleotidyl transferase" evidence="2">
    <location>
        <begin position="2"/>
        <end position="232"/>
    </location>
</feature>
<dbReference type="STRING" id="1235591.CAK95_10750"/>
<organism evidence="3 4">
    <name type="scientific">Pseudorhodoplanes sinuspersici</name>
    <dbReference type="NCBI Taxonomy" id="1235591"/>
    <lineage>
        <taxon>Bacteria</taxon>
        <taxon>Pseudomonadati</taxon>
        <taxon>Pseudomonadota</taxon>
        <taxon>Alphaproteobacteria</taxon>
        <taxon>Hyphomicrobiales</taxon>
        <taxon>Pseudorhodoplanes</taxon>
    </lineage>
</organism>
<dbReference type="Pfam" id="PF00483">
    <property type="entry name" value="NTP_transferase"/>
    <property type="match status" value="1"/>
</dbReference>
<dbReference type="GO" id="GO:0009243">
    <property type="term" value="P:O antigen biosynthetic process"/>
    <property type="evidence" value="ECO:0007669"/>
    <property type="project" value="InterPro"/>
</dbReference>
<accession>A0A1W6ZQ29</accession>
<dbReference type="InterPro" id="IPR013446">
    <property type="entry name" value="G1P_cyt_trans-like"/>
</dbReference>
<dbReference type="NCBIfam" id="TIGR02623">
    <property type="entry name" value="G1P_cyt_trans"/>
    <property type="match status" value="1"/>
</dbReference>
<evidence type="ECO:0000313" key="3">
    <source>
        <dbReference type="EMBL" id="ARP99508.1"/>
    </source>
</evidence>
<dbReference type="InterPro" id="IPR046981">
    <property type="entry name" value="G1P_cyt_trans"/>
</dbReference>